<dbReference type="PATRIC" id="fig|161896.4.peg.1383"/>
<evidence type="ECO:0000313" key="2">
    <source>
        <dbReference type="Proteomes" id="UP000033566"/>
    </source>
</evidence>
<dbReference type="OrthoDB" id="1253990at2"/>
<dbReference type="HOGENOM" id="CLU_030805_1_0_11"/>
<dbReference type="RefSeq" id="WP_035104959.1">
    <property type="nucleotide sequence ID" value="NZ_CP011311.1"/>
</dbReference>
<name>A0A0F6TBE4_9CORY</name>
<keyword evidence="2" id="KW-1185">Reference proteome</keyword>
<dbReference type="InterPro" id="IPR036653">
    <property type="entry name" value="CinA-like_C"/>
</dbReference>
<evidence type="ECO:0000313" key="1">
    <source>
        <dbReference type="EMBL" id="AKE39371.1"/>
    </source>
</evidence>
<reference evidence="1 2" key="1">
    <citation type="journal article" date="2015" name="Genome Announc.">
        <title>Complete Genome Sequence of Corynebacterium camporealensis DSM 44610, Isolated from the Milk of a Manchega Sheep with Subclinical Mastitis.</title>
        <authorList>
            <person name="Ruckert C."/>
            <person name="Albersmeier A."/>
            <person name="Winkler A."/>
            <person name="Tauch A."/>
        </authorList>
    </citation>
    <scope>NUCLEOTIDE SEQUENCE [LARGE SCALE GENOMIC DNA]</scope>
    <source>
        <strain evidence="1 2">DSM 44610</strain>
    </source>
</reference>
<dbReference type="InterPro" id="IPR008136">
    <property type="entry name" value="CinA_C"/>
</dbReference>
<dbReference type="Pfam" id="PF02464">
    <property type="entry name" value="CinA"/>
    <property type="match status" value="1"/>
</dbReference>
<sequence length="165" mass="16902">MTPAQLVRELTSRGETIATCESLTAGLVAATLADVPGASAVLRGGLVTYATELKAHFIDCSVEHLEEQGVVSEATACEMATAAGQECGSTWALGLTGVAGPDLQEGHAPGTVCIGLWHESGFVESETVTGLPGERNEIRSGAVTAALSLLGSSLESFSPNREQSD</sequence>
<dbReference type="NCBIfam" id="TIGR00199">
    <property type="entry name" value="PncC_domain"/>
    <property type="match status" value="1"/>
</dbReference>
<proteinExistence type="predicted"/>
<dbReference type="EMBL" id="CP011311">
    <property type="protein sequence ID" value="AKE39371.1"/>
    <property type="molecule type" value="Genomic_DNA"/>
</dbReference>
<dbReference type="KEGG" id="ccj:UL81_07075"/>
<dbReference type="Proteomes" id="UP000033566">
    <property type="component" value="Chromosome"/>
</dbReference>
<accession>A0A0F6TBE4</accession>
<protein>
    <submittedName>
        <fullName evidence="1">Competence/damage-inducible protein CinA-like protein</fullName>
    </submittedName>
</protein>
<dbReference type="SUPFAM" id="SSF142433">
    <property type="entry name" value="CinA-like"/>
    <property type="match status" value="1"/>
</dbReference>
<organism evidence="1 2">
    <name type="scientific">Corynebacterium camporealensis</name>
    <dbReference type="NCBI Taxonomy" id="161896"/>
    <lineage>
        <taxon>Bacteria</taxon>
        <taxon>Bacillati</taxon>
        <taxon>Actinomycetota</taxon>
        <taxon>Actinomycetes</taxon>
        <taxon>Mycobacteriales</taxon>
        <taxon>Corynebacteriaceae</taxon>
        <taxon>Corynebacterium</taxon>
    </lineage>
</organism>
<dbReference type="STRING" id="161896.UL81_07075"/>
<dbReference type="AlphaFoldDB" id="A0A0F6TBE4"/>
<dbReference type="Gene3D" id="3.90.950.20">
    <property type="entry name" value="CinA-like"/>
    <property type="match status" value="1"/>
</dbReference>
<gene>
    <name evidence="1" type="ORF">UL81_07075</name>
</gene>